<comment type="similarity">
    <text evidence="2">Belongs to the bacterial solute-binding protein 2 family.</text>
</comment>
<keyword evidence="8" id="KW-1185">Reference proteome</keyword>
<evidence type="ECO:0000256" key="5">
    <source>
        <dbReference type="SAM" id="SignalP"/>
    </source>
</evidence>
<evidence type="ECO:0000256" key="4">
    <source>
        <dbReference type="SAM" id="MobiDB-lite"/>
    </source>
</evidence>
<feature type="chain" id="PRO_5043332048" evidence="5">
    <location>
        <begin position="29"/>
        <end position="386"/>
    </location>
</feature>
<evidence type="ECO:0000313" key="8">
    <source>
        <dbReference type="Proteomes" id="UP001163293"/>
    </source>
</evidence>
<feature type="region of interest" description="Disordered" evidence="4">
    <location>
        <begin position="24"/>
        <end position="43"/>
    </location>
</feature>
<dbReference type="PANTHER" id="PTHR46847:SF1">
    <property type="entry name" value="D-ALLOSE-BINDING PERIPLASMIC PROTEIN-RELATED"/>
    <property type="match status" value="1"/>
</dbReference>
<accession>A0AAX3EIY7</accession>
<proteinExistence type="inferred from homology"/>
<dbReference type="RefSeq" id="WP_069696553.1">
    <property type="nucleotide sequence ID" value="NZ_CP043010.1"/>
</dbReference>
<dbReference type="EMBL" id="CP101185">
    <property type="protein sequence ID" value="UYV97588.1"/>
    <property type="molecule type" value="Genomic_DNA"/>
</dbReference>
<feature type="domain" description="Periplasmic binding protein" evidence="6">
    <location>
        <begin position="86"/>
        <end position="346"/>
    </location>
</feature>
<comment type="subcellular location">
    <subcellularLocation>
        <location evidence="1">Cell envelope</location>
    </subcellularLocation>
</comment>
<dbReference type="SUPFAM" id="SSF53822">
    <property type="entry name" value="Periplasmic binding protein-like I"/>
    <property type="match status" value="1"/>
</dbReference>
<dbReference type="PANTHER" id="PTHR46847">
    <property type="entry name" value="D-ALLOSE-BINDING PERIPLASMIC PROTEIN-RELATED"/>
    <property type="match status" value="1"/>
</dbReference>
<evidence type="ECO:0000256" key="2">
    <source>
        <dbReference type="ARBA" id="ARBA00007639"/>
    </source>
</evidence>
<evidence type="ECO:0000313" key="7">
    <source>
        <dbReference type="EMBL" id="UYV97588.1"/>
    </source>
</evidence>
<dbReference type="Gene3D" id="3.40.50.2300">
    <property type="match status" value="2"/>
</dbReference>
<dbReference type="Pfam" id="PF13407">
    <property type="entry name" value="Peripla_BP_4"/>
    <property type="match status" value="1"/>
</dbReference>
<evidence type="ECO:0000256" key="1">
    <source>
        <dbReference type="ARBA" id="ARBA00004196"/>
    </source>
</evidence>
<dbReference type="InterPro" id="IPR028082">
    <property type="entry name" value="Peripla_BP_I"/>
</dbReference>
<dbReference type="InterPro" id="IPR025997">
    <property type="entry name" value="SBP_2_dom"/>
</dbReference>
<dbReference type="GO" id="GO:0030313">
    <property type="term" value="C:cell envelope"/>
    <property type="evidence" value="ECO:0007669"/>
    <property type="project" value="UniProtKB-SubCell"/>
</dbReference>
<name>A0AAX3EIY7_PAEUR</name>
<dbReference type="GO" id="GO:0030246">
    <property type="term" value="F:carbohydrate binding"/>
    <property type="evidence" value="ECO:0007669"/>
    <property type="project" value="UniProtKB-ARBA"/>
</dbReference>
<dbReference type="CDD" id="cd06316">
    <property type="entry name" value="PBP1_ABC_sugar_binding-like"/>
    <property type="match status" value="1"/>
</dbReference>
<sequence>MMIRRLSFVALAAALSISVASCSSSTSASSNAPDTGVSEKAQQALDKIKGQVLSKGPNGEAPSPASTADLTSEEIAKIKALNATAAIVMHYGGNDWATAQTNGLKSEFEKLGIKVIATTDANFKPDKQVSDIETVMTQNPNIMISIPTDPVATASAYKKVGAAGTKLVFMDNVPQGLTAGKDYVSVVSADNYGNGVVAAHQMAKAIGGKGKIGLVFHQADFFVTKQRYEGFKETITKEYPDIQIVEEKGIAGPDFAGDAQAAANAMLSKHADLNGIWAVWDVPAEGVMAAARAAGRQDLKIATEDLGKNVAIALAKDQLVVGLGAQVPFDQGVTEARLAAGALIGKAAPAYVALSAVPVDHSNVLEAWKQVYHEDAPRDIQESYKK</sequence>
<evidence type="ECO:0000256" key="3">
    <source>
        <dbReference type="ARBA" id="ARBA00022729"/>
    </source>
</evidence>
<dbReference type="Proteomes" id="UP001163293">
    <property type="component" value="Chromosome"/>
</dbReference>
<feature type="signal peptide" evidence="5">
    <location>
        <begin position="1"/>
        <end position="28"/>
    </location>
</feature>
<dbReference type="AlphaFoldDB" id="A0AAX3EIY7"/>
<keyword evidence="3 5" id="KW-0732">Signal</keyword>
<protein>
    <submittedName>
        <fullName evidence="7">Substrate-binding domain-containing protein</fullName>
    </submittedName>
</protein>
<organism evidence="7 8">
    <name type="scientific">Paenarthrobacter ureafaciens</name>
    <dbReference type="NCBI Taxonomy" id="37931"/>
    <lineage>
        <taxon>Bacteria</taxon>
        <taxon>Bacillati</taxon>
        <taxon>Actinomycetota</taxon>
        <taxon>Actinomycetes</taxon>
        <taxon>Micrococcales</taxon>
        <taxon>Micrococcaceae</taxon>
        <taxon>Paenarthrobacter</taxon>
    </lineage>
</organism>
<evidence type="ECO:0000259" key="6">
    <source>
        <dbReference type="Pfam" id="PF13407"/>
    </source>
</evidence>
<dbReference type="PROSITE" id="PS51257">
    <property type="entry name" value="PROKAR_LIPOPROTEIN"/>
    <property type="match status" value="1"/>
</dbReference>
<reference evidence="7" key="1">
    <citation type="submission" date="2022-07" db="EMBL/GenBank/DDBJ databases">
        <authorList>
            <person name="Wu T."/>
        </authorList>
    </citation>
    <scope>NUCLEOTIDE SEQUENCE</scope>
    <source>
        <strain evidence="7">SD-1</strain>
    </source>
</reference>
<gene>
    <name evidence="7" type="ORF">NL394_21600</name>
</gene>